<dbReference type="GeneID" id="111107426"/>
<keyword evidence="3" id="KW-0067">ATP-binding</keyword>
<feature type="domain" description="Helicase C-terminal" evidence="7">
    <location>
        <begin position="246"/>
        <end position="400"/>
    </location>
</feature>
<evidence type="ECO:0000313" key="8">
    <source>
        <dbReference type="Proteomes" id="UP000694844"/>
    </source>
</evidence>
<dbReference type="GO" id="GO:0003676">
    <property type="term" value="F:nucleic acid binding"/>
    <property type="evidence" value="ECO:0007669"/>
    <property type="project" value="InterPro"/>
</dbReference>
<accession>A0A8B8B4K4</accession>
<evidence type="ECO:0000313" key="9">
    <source>
        <dbReference type="RefSeq" id="XP_022298332.1"/>
    </source>
</evidence>
<dbReference type="InterPro" id="IPR027417">
    <property type="entry name" value="P-loop_NTPase"/>
</dbReference>
<dbReference type="InterPro" id="IPR011545">
    <property type="entry name" value="DEAD/DEAH_box_helicase_dom"/>
</dbReference>
<sequence>MTFTTNENSPFLCLFGSCGKMAEDAVKKVLKMFDIVNLKDEQKKMLDLLLKREDCIAVLPTGYGKSLPYQMLVPLRREMGTDDKNTKVIVCSPLVAIMRDQCERLNGIPGVRAVYKGNEDNQIDMGKFDYLFASPEYLVGDKKFRATLQTFDVSTIVVDEFHTISTWGEEEGKQAFRKWFSHIGELRSLFPKASILALSATCTKKISKRVSKILQLPFDKNEIRVSPDKENIKIVVQKIPNSVEMAMVWLVDALSENTLPRTILYCTSIKDASNIYSYINAELPLCNEVQMFHSETPPEIKTRILNELVDEKSTIKLVVATSALGMGVDIRKYCSVILYGPPQNIVDVVQEIGRVGRDGTEALALILYNSYHLRTVDTEVKEIFQTTVCRRLVMLTPFLTQSELEQEKKKTRSHTCCDLCADRCDCGSCDLFQVEKLFNVHTVDILDFSDNSSSDTESYSYDEFDENLDIHLSD</sequence>
<gene>
    <name evidence="9" type="primary">LOC111107426</name>
</gene>
<feature type="domain" description="Helicase ATP-binding" evidence="6">
    <location>
        <begin position="46"/>
        <end position="220"/>
    </location>
</feature>
<dbReference type="SMART" id="SM00487">
    <property type="entry name" value="DEXDc"/>
    <property type="match status" value="1"/>
</dbReference>
<dbReference type="PROSITE" id="PS51194">
    <property type="entry name" value="HELICASE_CTER"/>
    <property type="match status" value="1"/>
</dbReference>
<dbReference type="InterPro" id="IPR014001">
    <property type="entry name" value="Helicase_ATP-bd"/>
</dbReference>
<dbReference type="SUPFAM" id="SSF52540">
    <property type="entry name" value="P-loop containing nucleoside triphosphate hydrolases"/>
    <property type="match status" value="1"/>
</dbReference>
<dbReference type="GO" id="GO:0000723">
    <property type="term" value="P:telomere maintenance"/>
    <property type="evidence" value="ECO:0007669"/>
    <property type="project" value="TreeGrafter"/>
</dbReference>
<dbReference type="GO" id="GO:0000724">
    <property type="term" value="P:double-strand break repair via homologous recombination"/>
    <property type="evidence" value="ECO:0007669"/>
    <property type="project" value="TreeGrafter"/>
</dbReference>
<dbReference type="KEGG" id="cvn:111107426"/>
<dbReference type="GO" id="GO:0005524">
    <property type="term" value="F:ATP binding"/>
    <property type="evidence" value="ECO:0007669"/>
    <property type="project" value="UniProtKB-KW"/>
</dbReference>
<dbReference type="InterPro" id="IPR001650">
    <property type="entry name" value="Helicase_C-like"/>
</dbReference>
<evidence type="ECO:0000259" key="7">
    <source>
        <dbReference type="PROSITE" id="PS51194"/>
    </source>
</evidence>
<comment type="similarity">
    <text evidence="1">Belongs to the helicase family. RecQ subfamily.</text>
</comment>
<evidence type="ECO:0000259" key="6">
    <source>
        <dbReference type="PROSITE" id="PS51192"/>
    </source>
</evidence>
<dbReference type="GO" id="GO:0005694">
    <property type="term" value="C:chromosome"/>
    <property type="evidence" value="ECO:0007669"/>
    <property type="project" value="TreeGrafter"/>
</dbReference>
<evidence type="ECO:0000256" key="2">
    <source>
        <dbReference type="ARBA" id="ARBA00022741"/>
    </source>
</evidence>
<dbReference type="GO" id="GO:0009378">
    <property type="term" value="F:four-way junction helicase activity"/>
    <property type="evidence" value="ECO:0007669"/>
    <property type="project" value="TreeGrafter"/>
</dbReference>
<dbReference type="PANTHER" id="PTHR13710:SF157">
    <property type="entry name" value="DNA HELICASE"/>
    <property type="match status" value="1"/>
</dbReference>
<dbReference type="OrthoDB" id="6107726at2759"/>
<evidence type="ECO:0000256" key="1">
    <source>
        <dbReference type="ARBA" id="ARBA00005446"/>
    </source>
</evidence>
<dbReference type="Pfam" id="PF00270">
    <property type="entry name" value="DEAD"/>
    <property type="match status" value="1"/>
</dbReference>
<dbReference type="Gene3D" id="3.40.50.300">
    <property type="entry name" value="P-loop containing nucleotide triphosphate hydrolases"/>
    <property type="match status" value="2"/>
</dbReference>
<organism evidence="8 9">
    <name type="scientific">Crassostrea virginica</name>
    <name type="common">Eastern oyster</name>
    <dbReference type="NCBI Taxonomy" id="6565"/>
    <lineage>
        <taxon>Eukaryota</taxon>
        <taxon>Metazoa</taxon>
        <taxon>Spiralia</taxon>
        <taxon>Lophotrochozoa</taxon>
        <taxon>Mollusca</taxon>
        <taxon>Bivalvia</taxon>
        <taxon>Autobranchia</taxon>
        <taxon>Pteriomorphia</taxon>
        <taxon>Ostreida</taxon>
        <taxon>Ostreoidea</taxon>
        <taxon>Ostreidae</taxon>
        <taxon>Crassostrea</taxon>
    </lineage>
</organism>
<dbReference type="GO" id="GO:0005654">
    <property type="term" value="C:nucleoplasm"/>
    <property type="evidence" value="ECO:0007669"/>
    <property type="project" value="TreeGrafter"/>
</dbReference>
<name>A0A8B8B4K4_CRAVI</name>
<comment type="catalytic activity">
    <reaction evidence="4">
        <text>Couples ATP hydrolysis with the unwinding of duplex DNA by translocating in the 3'-5' direction.</text>
        <dbReference type="EC" id="5.6.2.4"/>
    </reaction>
</comment>
<dbReference type="Pfam" id="PF00271">
    <property type="entry name" value="Helicase_C"/>
    <property type="match status" value="1"/>
</dbReference>
<proteinExistence type="inferred from homology"/>
<dbReference type="Proteomes" id="UP000694844">
    <property type="component" value="Chromosome 8"/>
</dbReference>
<evidence type="ECO:0000256" key="3">
    <source>
        <dbReference type="ARBA" id="ARBA00022840"/>
    </source>
</evidence>
<evidence type="ECO:0000256" key="5">
    <source>
        <dbReference type="ARBA" id="ARBA00034808"/>
    </source>
</evidence>
<keyword evidence="8" id="KW-1185">Reference proteome</keyword>
<protein>
    <recommendedName>
        <fullName evidence="5">DNA 3'-5' helicase</fullName>
        <ecNumber evidence="5">5.6.2.4</ecNumber>
    </recommendedName>
</protein>
<dbReference type="EC" id="5.6.2.4" evidence="5"/>
<dbReference type="PANTHER" id="PTHR13710">
    <property type="entry name" value="DNA HELICASE RECQ FAMILY MEMBER"/>
    <property type="match status" value="1"/>
</dbReference>
<dbReference type="SMART" id="SM00490">
    <property type="entry name" value="HELICc"/>
    <property type="match status" value="1"/>
</dbReference>
<dbReference type="GO" id="GO:0043138">
    <property type="term" value="F:3'-5' DNA helicase activity"/>
    <property type="evidence" value="ECO:0007669"/>
    <property type="project" value="UniProtKB-EC"/>
</dbReference>
<reference evidence="9" key="1">
    <citation type="submission" date="2025-08" db="UniProtKB">
        <authorList>
            <consortium name="RefSeq"/>
        </authorList>
    </citation>
    <scope>IDENTIFICATION</scope>
    <source>
        <tissue evidence="9">Whole sample</tissue>
    </source>
</reference>
<keyword evidence="2" id="KW-0547">Nucleotide-binding</keyword>
<dbReference type="GO" id="GO:0005737">
    <property type="term" value="C:cytoplasm"/>
    <property type="evidence" value="ECO:0007669"/>
    <property type="project" value="TreeGrafter"/>
</dbReference>
<dbReference type="RefSeq" id="XP_022298332.1">
    <property type="nucleotide sequence ID" value="XM_022442624.1"/>
</dbReference>
<dbReference type="PROSITE" id="PS51192">
    <property type="entry name" value="HELICASE_ATP_BIND_1"/>
    <property type="match status" value="1"/>
</dbReference>
<evidence type="ECO:0000256" key="4">
    <source>
        <dbReference type="ARBA" id="ARBA00034617"/>
    </source>
</evidence>
<dbReference type="AlphaFoldDB" id="A0A8B8B4K4"/>